<dbReference type="Proteomes" id="UP001595892">
    <property type="component" value="Unassembled WGS sequence"/>
</dbReference>
<comment type="caution">
    <text evidence="1">The sequence shown here is derived from an EMBL/GenBank/DDBJ whole genome shotgun (WGS) entry which is preliminary data.</text>
</comment>
<keyword evidence="1" id="KW-0808">Transferase</keyword>
<keyword evidence="1" id="KW-0489">Methyltransferase</keyword>
<keyword evidence="2" id="KW-1185">Reference proteome</keyword>
<dbReference type="SUPFAM" id="SSF48150">
    <property type="entry name" value="DNA-glycosylase"/>
    <property type="match status" value="1"/>
</dbReference>
<organism evidence="1 2">
    <name type="scientific">Coralloluteibacterium thermophilum</name>
    <dbReference type="NCBI Taxonomy" id="2707049"/>
    <lineage>
        <taxon>Bacteria</taxon>
        <taxon>Pseudomonadati</taxon>
        <taxon>Pseudomonadota</taxon>
        <taxon>Gammaproteobacteria</taxon>
        <taxon>Lysobacterales</taxon>
        <taxon>Lysobacteraceae</taxon>
        <taxon>Coralloluteibacterium</taxon>
    </lineage>
</organism>
<dbReference type="GO" id="GO:0032259">
    <property type="term" value="P:methylation"/>
    <property type="evidence" value="ECO:0007669"/>
    <property type="project" value="UniProtKB-KW"/>
</dbReference>
<reference evidence="2" key="1">
    <citation type="journal article" date="2019" name="Int. J. Syst. Evol. Microbiol.">
        <title>The Global Catalogue of Microorganisms (GCM) 10K type strain sequencing project: providing services to taxonomists for standard genome sequencing and annotation.</title>
        <authorList>
            <consortium name="The Broad Institute Genomics Platform"/>
            <consortium name="The Broad Institute Genome Sequencing Center for Infectious Disease"/>
            <person name="Wu L."/>
            <person name="Ma J."/>
        </authorList>
    </citation>
    <scope>NUCLEOTIDE SEQUENCE [LARGE SCALE GENOMIC DNA]</scope>
    <source>
        <strain evidence="2">CGMCC 1.13574</strain>
    </source>
</reference>
<name>A0ABV9NLT3_9GAMM</name>
<evidence type="ECO:0000313" key="1">
    <source>
        <dbReference type="EMBL" id="MFC4728430.1"/>
    </source>
</evidence>
<gene>
    <name evidence="1" type="ORF">ACFO3Q_09620</name>
</gene>
<evidence type="ECO:0000313" key="2">
    <source>
        <dbReference type="Proteomes" id="UP001595892"/>
    </source>
</evidence>
<dbReference type="GO" id="GO:0008168">
    <property type="term" value="F:methyltransferase activity"/>
    <property type="evidence" value="ECO:0007669"/>
    <property type="project" value="UniProtKB-KW"/>
</dbReference>
<dbReference type="EMBL" id="JBHSGG010000026">
    <property type="protein sequence ID" value="MFC4728430.1"/>
    <property type="molecule type" value="Genomic_DNA"/>
</dbReference>
<dbReference type="RefSeq" id="WP_377004461.1">
    <property type="nucleotide sequence ID" value="NZ_JBHSGG010000026.1"/>
</dbReference>
<proteinExistence type="predicted"/>
<protein>
    <submittedName>
        <fullName evidence="1">DNA methylase</fullName>
    </submittedName>
</protein>
<dbReference type="Gene3D" id="1.10.340.30">
    <property type="entry name" value="Hypothetical protein, domain 2"/>
    <property type="match status" value="1"/>
</dbReference>
<accession>A0ABV9NLT3</accession>
<dbReference type="InterPro" id="IPR011257">
    <property type="entry name" value="DNA_glycosylase"/>
</dbReference>
<sequence length="159" mass="17654">MARRISAADLDIAIESGSEAALFRWFVASFLFGKRIGQQIAARSWRALVETHGLDSAEKIRATPHAELVRILDEGGYARYDESTARRLVDICTRLVEDYDGGILGLYEASDGRADFERRIRAFRGVGPVTLRIFMREAGPVLFDLPRSREGGARPGRAA</sequence>